<evidence type="ECO:0000256" key="12">
    <source>
        <dbReference type="SAM" id="Phobius"/>
    </source>
</evidence>
<sequence>MEAKFGGKIHQFYGPVVPDLKAGGKKAAMEWDLNDWKWDGDLFTASPLSSLPSDCRSKQLFPLGSDIPGVSNSCDEMALGNDKGRNELEKRRRAVECENGDEAASLNLKLGGQLYPIIESEEEKWEGKSGKKTKVAGAALYRSICQVEDCQADLSNAKDYHRRHKVCDVHSKAARALVGNVMQRFCQQCSRFHVLQEFDEGKRSCRRRLAGHNKRRRKTHPENVANGASVNYEWGANYLLISLLRILANIHSNNTDQTKDQDLLSHLLRNLASLASATNEKNVPGLSSASPDLQNTGISGGICIKDSPQPAGQCLSLPAQEVREKRVVMSGADCGIPQKICASQPDSFYRVKESIPSNAIVSTTLLAGTKLSNINLNNSYDDSQDGIGKLHKPDATANLGNGSPGYPLWLSQEPHKSSPTRISGNSGSTSTLSPSNSSGETQSRTDRIVFKLFGKDPSDFPTTLRKQILDWLGHSPTDIESYIRPGCIILTIYLRMDKSLWEELYCDLSSSLTKLLNASTDSFWKTGWIYSRVQHRVAFMFNGQVVLDTSLPVKSHRSCRISIIKPLAASLSDGVQFLVKGFNLSQPTTRLLCALEGKYLVQGSCTDMMGGVDSYTEHEEIQSLSFPCLMTNITGRGFIEVEDHGLCSSFFPFIVAEEDVCSEIRTLERIIEVAETADGFLGGAGELQAKDQALDFIHEVGWLLHRSHLNIRLGPDSNLNLFPFGRFKWLIEFSTDRAWCAVVKKLLGIFFNGIVDVGQHSSLDIALREVAVLHRAVRGNSRSMVEMLLRYRPHGILDKAGVEKQQSHGGYLFRPDSEGPGGLTPLHIVACLDGYESLLEALVDDPGQTGVEAWKSARDSTGLTPNDYASLRGHYSYIHVVQKKINEKSGSGHVVVNIPGTLLNSSFKEKLGDDHKSVKVGSLQTEKSLRKPVQRHCGECDGKFYNGNMGTTSVAIYRPVMLSMVAIAAICVCVALLFKSSPEVLYVFKPFRWEQLKYGSS</sequence>
<evidence type="ECO:0000313" key="14">
    <source>
        <dbReference type="EMBL" id="KAJ8573983.1"/>
    </source>
</evidence>
<evidence type="ECO:0000256" key="8">
    <source>
        <dbReference type="ARBA" id="ARBA00023242"/>
    </source>
</evidence>
<reference evidence="15" key="1">
    <citation type="journal article" date="2023" name="Proc. Natl. Acad. Sci. U.S.A.">
        <title>Genomic and structural basis for evolution of tropane alkaloid biosynthesis.</title>
        <authorList>
            <person name="Wanga Y.-J."/>
            <person name="Taina T."/>
            <person name="Yua J.-Y."/>
            <person name="Lia J."/>
            <person name="Xua B."/>
            <person name="Chenc J."/>
            <person name="D'Auriad J.C."/>
            <person name="Huanga J.-P."/>
            <person name="Huanga S.-X."/>
        </authorList>
    </citation>
    <scope>NUCLEOTIDE SEQUENCE [LARGE SCALE GENOMIC DNA]</scope>
    <source>
        <strain evidence="15">cv. KIB-2019</strain>
    </source>
</reference>
<accession>A0A9Q1RVT8</accession>
<dbReference type="Gene3D" id="1.25.40.20">
    <property type="entry name" value="Ankyrin repeat-containing domain"/>
    <property type="match status" value="1"/>
</dbReference>
<evidence type="ECO:0000256" key="2">
    <source>
        <dbReference type="ARBA" id="ARBA00022723"/>
    </source>
</evidence>
<dbReference type="InterPro" id="IPR044817">
    <property type="entry name" value="SBP-like"/>
</dbReference>
<comment type="function">
    <text evidence="9">Probable transcriptional factor. Binds to the promoter of the SQUAMOSA gene.</text>
</comment>
<keyword evidence="15" id="KW-1185">Reference proteome</keyword>
<dbReference type="Pfam" id="PF03110">
    <property type="entry name" value="SBP"/>
    <property type="match status" value="1"/>
</dbReference>
<evidence type="ECO:0000256" key="5">
    <source>
        <dbReference type="ARBA" id="ARBA00023015"/>
    </source>
</evidence>
<dbReference type="SUPFAM" id="SSF103612">
    <property type="entry name" value="SBT domain"/>
    <property type="match status" value="1"/>
</dbReference>
<feature type="compositionally biased region" description="Low complexity" evidence="11">
    <location>
        <begin position="423"/>
        <end position="439"/>
    </location>
</feature>
<dbReference type="Proteomes" id="UP001152561">
    <property type="component" value="Unassembled WGS sequence"/>
</dbReference>
<keyword evidence="2" id="KW-0479">Metal-binding</keyword>
<dbReference type="PANTHER" id="PTHR31251">
    <property type="entry name" value="SQUAMOSA PROMOTER-BINDING-LIKE PROTEIN 4"/>
    <property type="match status" value="1"/>
</dbReference>
<evidence type="ECO:0000256" key="3">
    <source>
        <dbReference type="ARBA" id="ARBA00022771"/>
    </source>
</evidence>
<keyword evidence="6" id="KW-0238">DNA-binding</keyword>
<keyword evidence="12" id="KW-0472">Membrane</keyword>
<dbReference type="SUPFAM" id="SSF48403">
    <property type="entry name" value="Ankyrin repeat"/>
    <property type="match status" value="1"/>
</dbReference>
<keyword evidence="7" id="KW-0804">Transcription</keyword>
<comment type="caution">
    <text evidence="14">The sequence shown here is derived from an EMBL/GenBank/DDBJ whole genome shotgun (WGS) entry which is preliminary data.</text>
</comment>
<evidence type="ECO:0000256" key="6">
    <source>
        <dbReference type="ARBA" id="ARBA00023125"/>
    </source>
</evidence>
<feature type="region of interest" description="Disordered" evidence="11">
    <location>
        <begin position="402"/>
        <end position="443"/>
    </location>
</feature>
<keyword evidence="12" id="KW-1133">Transmembrane helix</keyword>
<evidence type="ECO:0000256" key="9">
    <source>
        <dbReference type="ARBA" id="ARBA00056472"/>
    </source>
</evidence>
<evidence type="ECO:0000256" key="1">
    <source>
        <dbReference type="ARBA" id="ARBA00004123"/>
    </source>
</evidence>
<dbReference type="AlphaFoldDB" id="A0A9Q1RVT8"/>
<name>A0A9Q1RVT8_9SOLA</name>
<dbReference type="Pfam" id="PF26102">
    <property type="entry name" value="Ig_SPL7"/>
    <property type="match status" value="1"/>
</dbReference>
<dbReference type="GO" id="GO:0003677">
    <property type="term" value="F:DNA binding"/>
    <property type="evidence" value="ECO:0007669"/>
    <property type="project" value="UniProtKB-KW"/>
</dbReference>
<evidence type="ECO:0000256" key="4">
    <source>
        <dbReference type="ARBA" id="ARBA00022833"/>
    </source>
</evidence>
<evidence type="ECO:0000256" key="10">
    <source>
        <dbReference type="PROSITE-ProRule" id="PRU00470"/>
    </source>
</evidence>
<keyword evidence="12" id="KW-0812">Transmembrane</keyword>
<evidence type="ECO:0000313" key="15">
    <source>
        <dbReference type="Proteomes" id="UP001152561"/>
    </source>
</evidence>
<organism evidence="14 15">
    <name type="scientific">Anisodus acutangulus</name>
    <dbReference type="NCBI Taxonomy" id="402998"/>
    <lineage>
        <taxon>Eukaryota</taxon>
        <taxon>Viridiplantae</taxon>
        <taxon>Streptophyta</taxon>
        <taxon>Embryophyta</taxon>
        <taxon>Tracheophyta</taxon>
        <taxon>Spermatophyta</taxon>
        <taxon>Magnoliopsida</taxon>
        <taxon>eudicotyledons</taxon>
        <taxon>Gunneridae</taxon>
        <taxon>Pentapetalae</taxon>
        <taxon>asterids</taxon>
        <taxon>lamiids</taxon>
        <taxon>Solanales</taxon>
        <taxon>Solanaceae</taxon>
        <taxon>Solanoideae</taxon>
        <taxon>Hyoscyameae</taxon>
        <taxon>Anisodus</taxon>
    </lineage>
</organism>
<dbReference type="GO" id="GO:0005634">
    <property type="term" value="C:nucleus"/>
    <property type="evidence" value="ECO:0007669"/>
    <property type="project" value="UniProtKB-SubCell"/>
</dbReference>
<dbReference type="EMBL" id="JAJAGQ010000001">
    <property type="protein sequence ID" value="KAJ8573983.1"/>
    <property type="molecule type" value="Genomic_DNA"/>
</dbReference>
<dbReference type="PROSITE" id="PS51141">
    <property type="entry name" value="ZF_SBP"/>
    <property type="match status" value="1"/>
</dbReference>
<keyword evidence="8" id="KW-0539">Nucleus</keyword>
<dbReference type="GO" id="GO:0008270">
    <property type="term" value="F:zinc ion binding"/>
    <property type="evidence" value="ECO:0007669"/>
    <property type="project" value="UniProtKB-KW"/>
</dbReference>
<dbReference type="InterPro" id="IPR004333">
    <property type="entry name" value="SBP_dom"/>
</dbReference>
<keyword evidence="4" id="KW-0862">Zinc</keyword>
<dbReference type="Gene3D" id="4.10.1100.10">
    <property type="entry name" value="Transcription factor, SBP-box domain"/>
    <property type="match status" value="1"/>
</dbReference>
<protein>
    <recommendedName>
        <fullName evidence="13">SBP-type domain-containing protein</fullName>
    </recommendedName>
</protein>
<feature type="transmembrane region" description="Helical" evidence="12">
    <location>
        <begin position="956"/>
        <end position="978"/>
    </location>
</feature>
<dbReference type="OrthoDB" id="514967at2759"/>
<keyword evidence="3 10" id="KW-0863">Zinc-finger</keyword>
<dbReference type="InterPro" id="IPR036893">
    <property type="entry name" value="SBP_sf"/>
</dbReference>
<evidence type="ECO:0000259" key="13">
    <source>
        <dbReference type="PROSITE" id="PS51141"/>
    </source>
</evidence>
<gene>
    <name evidence="14" type="ORF">K7X08_010494</name>
</gene>
<comment type="subcellular location">
    <subcellularLocation>
        <location evidence="1">Nucleus</location>
    </subcellularLocation>
</comment>
<evidence type="ECO:0000256" key="7">
    <source>
        <dbReference type="ARBA" id="ARBA00023163"/>
    </source>
</evidence>
<feature type="domain" description="SBP-type" evidence="13">
    <location>
        <begin position="142"/>
        <end position="219"/>
    </location>
</feature>
<evidence type="ECO:0000256" key="11">
    <source>
        <dbReference type="SAM" id="MobiDB-lite"/>
    </source>
</evidence>
<keyword evidence="5" id="KW-0805">Transcription regulation</keyword>
<dbReference type="FunFam" id="4.10.1100.10:FF:000001">
    <property type="entry name" value="Squamosa promoter-binding-like protein 14"/>
    <property type="match status" value="1"/>
</dbReference>
<dbReference type="InterPro" id="IPR036770">
    <property type="entry name" value="Ankyrin_rpt-contain_sf"/>
</dbReference>
<proteinExistence type="predicted"/>
<dbReference type="PANTHER" id="PTHR31251:SF86">
    <property type="entry name" value="SQUAMOSA PROMOTER-BINDING-LIKE PROTEIN 1"/>
    <property type="match status" value="1"/>
</dbReference>